<dbReference type="InterPro" id="IPR029045">
    <property type="entry name" value="ClpP/crotonase-like_dom_sf"/>
</dbReference>
<dbReference type="PROSITE" id="PS51257">
    <property type="entry name" value="PROKAR_LIPOPROTEIN"/>
    <property type="match status" value="1"/>
</dbReference>
<dbReference type="Gene3D" id="3.30.750.170">
    <property type="match status" value="1"/>
</dbReference>
<name>A0ABS3JQH5_9BACT</name>
<dbReference type="PANTHER" id="PTHR32060">
    <property type="entry name" value="TAIL-SPECIFIC PROTEASE"/>
    <property type="match status" value="1"/>
</dbReference>
<accession>A0ABS3JQH5</accession>
<protein>
    <submittedName>
        <fullName evidence="4">Peptidase S41</fullName>
    </submittedName>
</protein>
<proteinExistence type="predicted"/>
<reference evidence="4 5" key="1">
    <citation type="submission" date="2021-03" db="EMBL/GenBank/DDBJ databases">
        <title>Fibrella sp. HMF5405 genome sequencing and assembly.</title>
        <authorList>
            <person name="Kang H."/>
            <person name="Kim H."/>
            <person name="Bae S."/>
            <person name="Joh K."/>
        </authorList>
    </citation>
    <scope>NUCLEOTIDE SEQUENCE [LARGE SCALE GENOMIC DNA]</scope>
    <source>
        <strain evidence="4 5">HMF5405</strain>
    </source>
</reference>
<dbReference type="SUPFAM" id="SSF52096">
    <property type="entry name" value="ClpP/crotonase"/>
    <property type="match status" value="1"/>
</dbReference>
<evidence type="ECO:0000259" key="1">
    <source>
        <dbReference type="Pfam" id="PF03572"/>
    </source>
</evidence>
<dbReference type="EMBL" id="JAFMYW010000010">
    <property type="protein sequence ID" value="MBO0952256.1"/>
    <property type="molecule type" value="Genomic_DNA"/>
</dbReference>
<feature type="domain" description="Tail specific protease" evidence="1">
    <location>
        <begin position="221"/>
        <end position="405"/>
    </location>
</feature>
<dbReference type="Gene3D" id="2.30.42.10">
    <property type="match status" value="1"/>
</dbReference>
<evidence type="ECO:0000313" key="4">
    <source>
        <dbReference type="EMBL" id="MBO0952256.1"/>
    </source>
</evidence>
<dbReference type="InterPro" id="IPR041613">
    <property type="entry name" value="Pept_S41_N"/>
</dbReference>
<feature type="domain" description="Peptidase S41 N-terminal" evidence="3">
    <location>
        <begin position="45"/>
        <end position="97"/>
    </location>
</feature>
<dbReference type="InterPro" id="IPR041489">
    <property type="entry name" value="PDZ_6"/>
</dbReference>
<dbReference type="InterPro" id="IPR036034">
    <property type="entry name" value="PDZ_sf"/>
</dbReference>
<feature type="domain" description="PDZ" evidence="2">
    <location>
        <begin position="135"/>
        <end position="164"/>
    </location>
</feature>
<evidence type="ECO:0000313" key="5">
    <source>
        <dbReference type="Proteomes" id="UP000664628"/>
    </source>
</evidence>
<dbReference type="Pfam" id="PF03572">
    <property type="entry name" value="Peptidase_S41"/>
    <property type="match status" value="1"/>
</dbReference>
<dbReference type="RefSeq" id="WP_207332204.1">
    <property type="nucleotide sequence ID" value="NZ_JAFMYW010000010.1"/>
</dbReference>
<dbReference type="Pfam" id="PF17820">
    <property type="entry name" value="PDZ_6"/>
    <property type="match status" value="1"/>
</dbReference>
<dbReference type="PANTHER" id="PTHR32060:SF30">
    <property type="entry name" value="CARBOXY-TERMINAL PROCESSING PROTEASE CTPA"/>
    <property type="match status" value="1"/>
</dbReference>
<keyword evidence="5" id="KW-1185">Reference proteome</keyword>
<sequence>MNISTKPLRTAVALFAVGTLLLTGCKKDPVEINPTGTTTASNGYVDNWILANMRYAYYWADKIPARPDTTLAPDDFFDSILYKYNATTNPKGDRFSWIQESSADLTALLNGQTTTSGMEFDLLLRTQGSTDVVGVVIYVLPGSPADKAGFKRNDVFYSVNGTALNTTNAGIAYGSGTLTFGLATVQNGALTNTTTTRVVTPVVFQENPVFKDSVYVIGDRKIGYLMYNQFVPGPNGSTTRTYDNQVNTVFGKFKTQGVNELVLDLRYNGGGDVQSSTNLASLIVKGLNGQARVPFVRKEFNPQLTTDILNDPQGGNDFFYNYFSSPANNIGGQLSRLYVLTTDRTASASELIINGLRPFMTVNTVGSTSAGKNVGSFTITDDNNASNLWGMQPIAFRSYNKNNESDYWTGFTPTVTVDEPYGALYPLGDTRDALLAGAISHIRGLTTGGRVGRVNQQTVVGSSLSRKQGGSVIKLPQTVSQKLLNQ</sequence>
<dbReference type="InterPro" id="IPR005151">
    <property type="entry name" value="Tail-specific_protease"/>
</dbReference>
<dbReference type="Gene3D" id="3.90.226.10">
    <property type="entry name" value="2-enoyl-CoA Hydratase, Chain A, domain 1"/>
    <property type="match status" value="1"/>
</dbReference>
<gene>
    <name evidence="4" type="ORF">J2I46_26980</name>
</gene>
<dbReference type="CDD" id="cd07561">
    <property type="entry name" value="Peptidase_S41_CPP_like"/>
    <property type="match status" value="1"/>
</dbReference>
<dbReference type="Pfam" id="PF18294">
    <property type="entry name" value="Pept_S41_N"/>
    <property type="match status" value="1"/>
</dbReference>
<dbReference type="Proteomes" id="UP000664628">
    <property type="component" value="Unassembled WGS sequence"/>
</dbReference>
<evidence type="ECO:0000259" key="3">
    <source>
        <dbReference type="Pfam" id="PF18294"/>
    </source>
</evidence>
<dbReference type="SUPFAM" id="SSF50156">
    <property type="entry name" value="PDZ domain-like"/>
    <property type="match status" value="1"/>
</dbReference>
<organism evidence="4 5">
    <name type="scientific">Fibrella forsythiae</name>
    <dbReference type="NCBI Taxonomy" id="2817061"/>
    <lineage>
        <taxon>Bacteria</taxon>
        <taxon>Pseudomonadati</taxon>
        <taxon>Bacteroidota</taxon>
        <taxon>Cytophagia</taxon>
        <taxon>Cytophagales</taxon>
        <taxon>Spirosomataceae</taxon>
        <taxon>Fibrella</taxon>
    </lineage>
</organism>
<evidence type="ECO:0000259" key="2">
    <source>
        <dbReference type="Pfam" id="PF17820"/>
    </source>
</evidence>
<comment type="caution">
    <text evidence="4">The sequence shown here is derived from an EMBL/GenBank/DDBJ whole genome shotgun (WGS) entry which is preliminary data.</text>
</comment>